<name>A0A645HD50_9ZZZZ</name>
<gene>
    <name evidence="1" type="ORF">SDC9_183801</name>
</gene>
<dbReference type="EMBL" id="VSSQ01090340">
    <property type="protein sequence ID" value="MPN36292.1"/>
    <property type="molecule type" value="Genomic_DNA"/>
</dbReference>
<accession>A0A645HD50</accession>
<sequence>MQLAVAIDLFGAGFGRNGDQRILIAAHRQMTVNGVMAEIRCAAHKPFGKWRLAVITDLLGLLLPIDQPGLLCPEAVAVINGTLIKIFETRGHEYVSLTLRLLQRAF</sequence>
<protein>
    <submittedName>
        <fullName evidence="1">Uncharacterized protein</fullName>
    </submittedName>
</protein>
<dbReference type="AlphaFoldDB" id="A0A645HD50"/>
<organism evidence="1">
    <name type="scientific">bioreactor metagenome</name>
    <dbReference type="NCBI Taxonomy" id="1076179"/>
    <lineage>
        <taxon>unclassified sequences</taxon>
        <taxon>metagenomes</taxon>
        <taxon>ecological metagenomes</taxon>
    </lineage>
</organism>
<proteinExistence type="predicted"/>
<comment type="caution">
    <text evidence="1">The sequence shown here is derived from an EMBL/GenBank/DDBJ whole genome shotgun (WGS) entry which is preliminary data.</text>
</comment>
<evidence type="ECO:0000313" key="1">
    <source>
        <dbReference type="EMBL" id="MPN36292.1"/>
    </source>
</evidence>
<reference evidence="1" key="1">
    <citation type="submission" date="2019-08" db="EMBL/GenBank/DDBJ databases">
        <authorList>
            <person name="Kucharzyk K."/>
            <person name="Murdoch R.W."/>
            <person name="Higgins S."/>
            <person name="Loffler F."/>
        </authorList>
    </citation>
    <scope>NUCLEOTIDE SEQUENCE</scope>
</reference>